<evidence type="ECO:0000313" key="2">
    <source>
        <dbReference type="Proteomes" id="UP000297083"/>
    </source>
</evidence>
<dbReference type="RefSeq" id="YP_009821720.1">
    <property type="nucleotide sequence ID" value="NC_048179.1"/>
</dbReference>
<proteinExistence type="predicted"/>
<dbReference type="Proteomes" id="UP000297083">
    <property type="component" value="Segment"/>
</dbReference>
<dbReference type="EMBL" id="MK673511">
    <property type="protein sequence ID" value="QBZ70508.1"/>
    <property type="molecule type" value="Genomic_DNA"/>
</dbReference>
<name>A0A4D6DWA1_9CAUD</name>
<dbReference type="KEGG" id="vg:55013206"/>
<sequence>MLKITSLLKDKLFVTKTDVLLRNDTRKPNGDFEDEYEPKVYLCNIQPGAATNQPNLLTKDDGEHEFPRIAVYSNQELKLGDFVIYESQPYRVFRIDPWSRHGHYYVTAVLHIGPQGARATAFTVT</sequence>
<protein>
    <submittedName>
        <fullName evidence="1">Uncharacterized protein</fullName>
    </submittedName>
</protein>
<accession>A0A4D6DWA1</accession>
<evidence type="ECO:0000313" key="1">
    <source>
        <dbReference type="EMBL" id="QBZ70508.1"/>
    </source>
</evidence>
<organism evidence="1 2">
    <name type="scientific">Salmonella phage ZCSE2</name>
    <dbReference type="NCBI Taxonomy" id="2562175"/>
    <lineage>
        <taxon>Viruses</taxon>
        <taxon>Duplodnaviria</taxon>
        <taxon>Heunggongvirae</taxon>
        <taxon>Uroviricota</taxon>
        <taxon>Caudoviricetes</taxon>
        <taxon>Loughboroughvirus</taxon>
        <taxon>Loughboroughvirus ZCSE2</taxon>
    </lineage>
</organism>
<keyword evidence="2" id="KW-1185">Reference proteome</keyword>
<dbReference type="GeneID" id="55013206"/>
<reference evidence="1 2" key="1">
    <citation type="submission" date="2019-03" db="EMBL/GenBank/DDBJ databases">
        <authorList>
            <person name="Connerton I.F."/>
            <person name="El-Shibiny A."/>
            <person name="Hooton S."/>
            <person name="Mohamed A."/>
            <person name="Taha O."/>
            <person name="E-Sherif H.M."/>
            <person name="Connerton P.L."/>
        </authorList>
    </citation>
    <scope>NUCLEOTIDE SEQUENCE [LARGE SCALE GENOMIC DNA]</scope>
</reference>